<proteinExistence type="predicted"/>
<evidence type="ECO:0000313" key="2">
    <source>
        <dbReference type="EMBL" id="KAK7321165.1"/>
    </source>
</evidence>
<feature type="region of interest" description="Disordered" evidence="1">
    <location>
        <begin position="108"/>
        <end position="144"/>
    </location>
</feature>
<keyword evidence="3" id="KW-1185">Reference proteome</keyword>
<name>A0AAN9KP05_CANGL</name>
<dbReference type="Proteomes" id="UP001367508">
    <property type="component" value="Unassembled WGS sequence"/>
</dbReference>
<accession>A0AAN9KP05</accession>
<reference evidence="2 3" key="1">
    <citation type="submission" date="2024-01" db="EMBL/GenBank/DDBJ databases">
        <title>The genomes of 5 underutilized Papilionoideae crops provide insights into root nodulation and disease resistanc.</title>
        <authorList>
            <person name="Jiang F."/>
        </authorList>
    </citation>
    <scope>NUCLEOTIDE SEQUENCE [LARGE SCALE GENOMIC DNA]</scope>
    <source>
        <strain evidence="2">LVBAO_FW01</strain>
        <tissue evidence="2">Leaves</tissue>
    </source>
</reference>
<gene>
    <name evidence="2" type="ORF">VNO77_31512</name>
</gene>
<sequence length="144" mass="15993">MAFKQLQVLVNSPVEGIRELDHRADPKGSLITLDTTKIHCAGSTSIKVSTIQFMTKLDAWLSGLFEQSPLTCASHMPPRRVHTICASRNRVRTKPSHMCLPHAAASRAHHMPLSKLSRQATKRATESSAIQRSRVSHKLLQPPK</sequence>
<evidence type="ECO:0000313" key="3">
    <source>
        <dbReference type="Proteomes" id="UP001367508"/>
    </source>
</evidence>
<organism evidence="2 3">
    <name type="scientific">Canavalia gladiata</name>
    <name type="common">Sword bean</name>
    <name type="synonym">Dolichos gladiatus</name>
    <dbReference type="NCBI Taxonomy" id="3824"/>
    <lineage>
        <taxon>Eukaryota</taxon>
        <taxon>Viridiplantae</taxon>
        <taxon>Streptophyta</taxon>
        <taxon>Embryophyta</taxon>
        <taxon>Tracheophyta</taxon>
        <taxon>Spermatophyta</taxon>
        <taxon>Magnoliopsida</taxon>
        <taxon>eudicotyledons</taxon>
        <taxon>Gunneridae</taxon>
        <taxon>Pentapetalae</taxon>
        <taxon>rosids</taxon>
        <taxon>fabids</taxon>
        <taxon>Fabales</taxon>
        <taxon>Fabaceae</taxon>
        <taxon>Papilionoideae</taxon>
        <taxon>50 kb inversion clade</taxon>
        <taxon>NPAAA clade</taxon>
        <taxon>indigoferoid/millettioid clade</taxon>
        <taxon>Phaseoleae</taxon>
        <taxon>Canavalia</taxon>
    </lineage>
</organism>
<protein>
    <submittedName>
        <fullName evidence="2">Uncharacterized protein</fullName>
    </submittedName>
</protein>
<dbReference type="EMBL" id="JAYMYQ010000007">
    <property type="protein sequence ID" value="KAK7321165.1"/>
    <property type="molecule type" value="Genomic_DNA"/>
</dbReference>
<evidence type="ECO:0000256" key="1">
    <source>
        <dbReference type="SAM" id="MobiDB-lite"/>
    </source>
</evidence>
<dbReference type="AlphaFoldDB" id="A0AAN9KP05"/>
<comment type="caution">
    <text evidence="2">The sequence shown here is derived from an EMBL/GenBank/DDBJ whole genome shotgun (WGS) entry which is preliminary data.</text>
</comment>